<evidence type="ECO:0000313" key="4">
    <source>
        <dbReference type="EMBL" id="KAJ3056566.1"/>
    </source>
</evidence>
<dbReference type="Pfam" id="PF25474">
    <property type="entry name" value="TPR_TmcB"/>
    <property type="match status" value="1"/>
</dbReference>
<feature type="transmembrane region" description="Helical" evidence="2">
    <location>
        <begin position="1086"/>
        <end position="1106"/>
    </location>
</feature>
<feature type="transmembrane region" description="Helical" evidence="2">
    <location>
        <begin position="203"/>
        <end position="223"/>
    </location>
</feature>
<feature type="compositionally biased region" description="Polar residues" evidence="1">
    <location>
        <begin position="673"/>
        <end position="692"/>
    </location>
</feature>
<dbReference type="PANTHER" id="PTHR31600:SF2">
    <property type="entry name" value="GAMETE ENRICHED GENE 10 PROTEIN-RELATED"/>
    <property type="match status" value="1"/>
</dbReference>
<feature type="domain" description="TmcB/TmcC TPR repeats" evidence="3">
    <location>
        <begin position="391"/>
        <end position="507"/>
    </location>
</feature>
<dbReference type="PANTHER" id="PTHR31600">
    <property type="entry name" value="TINY MACROCYSTS PROTEIN B-RELATED"/>
    <property type="match status" value="1"/>
</dbReference>
<accession>A0AAD5X8V7</accession>
<organism evidence="4 5">
    <name type="scientific">Rhizophlyctis rosea</name>
    <dbReference type="NCBI Taxonomy" id="64517"/>
    <lineage>
        <taxon>Eukaryota</taxon>
        <taxon>Fungi</taxon>
        <taxon>Fungi incertae sedis</taxon>
        <taxon>Chytridiomycota</taxon>
        <taxon>Chytridiomycota incertae sedis</taxon>
        <taxon>Chytridiomycetes</taxon>
        <taxon>Rhizophlyctidales</taxon>
        <taxon>Rhizophlyctidaceae</taxon>
        <taxon>Rhizophlyctis</taxon>
    </lineage>
</organism>
<evidence type="ECO:0000259" key="3">
    <source>
        <dbReference type="Pfam" id="PF25474"/>
    </source>
</evidence>
<dbReference type="Proteomes" id="UP001212841">
    <property type="component" value="Unassembled WGS sequence"/>
</dbReference>
<feature type="transmembrane region" description="Helical" evidence="2">
    <location>
        <begin position="1275"/>
        <end position="1298"/>
    </location>
</feature>
<keyword evidence="5" id="KW-1185">Reference proteome</keyword>
<evidence type="ECO:0000313" key="5">
    <source>
        <dbReference type="Proteomes" id="UP001212841"/>
    </source>
</evidence>
<gene>
    <name evidence="4" type="ORF">HK097_005963</name>
</gene>
<feature type="region of interest" description="Disordered" evidence="1">
    <location>
        <begin position="650"/>
        <end position="764"/>
    </location>
</feature>
<reference evidence="4" key="1">
    <citation type="submission" date="2020-05" db="EMBL/GenBank/DDBJ databases">
        <title>Phylogenomic resolution of chytrid fungi.</title>
        <authorList>
            <person name="Stajich J.E."/>
            <person name="Amses K."/>
            <person name="Simmons R."/>
            <person name="Seto K."/>
            <person name="Myers J."/>
            <person name="Bonds A."/>
            <person name="Quandt C.A."/>
            <person name="Barry K."/>
            <person name="Liu P."/>
            <person name="Grigoriev I."/>
            <person name="Longcore J.E."/>
            <person name="James T.Y."/>
        </authorList>
    </citation>
    <scope>NUCLEOTIDE SEQUENCE</scope>
    <source>
        <strain evidence="4">JEL0318</strain>
    </source>
</reference>
<feature type="transmembrane region" description="Helical" evidence="2">
    <location>
        <begin position="77"/>
        <end position="98"/>
    </location>
</feature>
<feature type="transmembrane region" description="Helical" evidence="2">
    <location>
        <begin position="788"/>
        <end position="808"/>
    </location>
</feature>
<evidence type="ECO:0000256" key="1">
    <source>
        <dbReference type="SAM" id="MobiDB-lite"/>
    </source>
</evidence>
<feature type="transmembrane region" description="Helical" evidence="2">
    <location>
        <begin position="34"/>
        <end position="57"/>
    </location>
</feature>
<evidence type="ECO:0000256" key="2">
    <source>
        <dbReference type="SAM" id="Phobius"/>
    </source>
</evidence>
<keyword evidence="2" id="KW-1133">Transmembrane helix</keyword>
<keyword evidence="2" id="KW-0812">Transmembrane</keyword>
<dbReference type="InterPro" id="IPR057352">
    <property type="entry name" value="TPR_TmcB/C"/>
</dbReference>
<dbReference type="EMBL" id="JADGJD010000028">
    <property type="protein sequence ID" value="KAJ3056566.1"/>
    <property type="molecule type" value="Genomic_DNA"/>
</dbReference>
<feature type="compositionally biased region" description="Polar residues" evidence="1">
    <location>
        <begin position="742"/>
        <end position="754"/>
    </location>
</feature>
<protein>
    <recommendedName>
        <fullName evidence="3">TmcB/TmcC TPR repeats domain-containing protein</fullName>
    </recommendedName>
</protein>
<feature type="transmembrane region" description="Helical" evidence="2">
    <location>
        <begin position="177"/>
        <end position="197"/>
    </location>
</feature>
<feature type="transmembrane region" description="Helical" evidence="2">
    <location>
        <begin position="973"/>
        <end position="992"/>
    </location>
</feature>
<feature type="region of interest" description="Disordered" evidence="1">
    <location>
        <begin position="565"/>
        <end position="595"/>
    </location>
</feature>
<feature type="transmembrane region" description="Helical" evidence="2">
    <location>
        <begin position="144"/>
        <end position="165"/>
    </location>
</feature>
<name>A0AAD5X8V7_9FUNG</name>
<proteinExistence type="predicted"/>
<sequence length="1350" mass="151374">MVKDNEAPEAFGILCTIMEDLQFRGLSLYALKTLRFLTVLGGTVLFMPILEILFVAIDCRLDGTMYHYEGVKCFGGANALATVLAIIGLVFFLPYTVAMTSVYFDISPAMPSPTARSPLGRVDFWYTLIRIALVTAFTFSTSPILHLCFLIPCLVALCYFGYFYQQFYKQVYNEIRAAIWTSALFMAVVAAIAYGTKKGDKDVLFISVFAFGGVGLGVGVLIVKLYRRNVENHVYSGMQKKRLEQNNNNPLQNPFTKQKSGITGALERGDFNEDQAFTDINKIVRTHTVKKDIKVFRHPGEVEIACRFLFHNRDADALYLADQIFQEGFRQWPRDAMLNLVYANYIVTFLPGRDQDAGFHINRAKKLRPTFDAKFFIFMQDRTLEQLKRTRGLNSSTMNISSYVEFQTMQNGARANHLAALVELREFLTHVRSSSSGKDPTTYPIFLQRISEAEQRANAYYQKLVARWPKSKVLLRMYATFLLQVKNDTETATRLMAIADEIEDYETHQGTSFNMGGSRRSSIMPSYPQGYGMFQAGPPQAQTLKPGDDLARSKETGSVIQMTKIGIKPPIPGTPRKSSLRAPSINLPPPTQGRQVLGTGLYEEPEEGNEQNELLDPGYPIPLRRRSISLPGAAALDDGTPFIPVSLTKNDSPSMAIPSEDVVPRHPDFRLQSPPTRSMSFTRQESGSTDSSADGDLTKAEFGGSKDMNAGRMSGNGVAFRSQSSFRSDPTLGLGGMKNEFQDNYQRSESNPSTKSEERQQRQQVLFRSQMETRMKTPVRQFDIRQKFLLVLFIALMVAAVGLGVYQFKDAENTFNSFRTSTVISFNSAQIMATTRFLTLIAGLDSPSATDLSRFTSNIATLKQRLNIYNNSILPYLLDFHDDTAHLAEMEISHWPTPQPSLERWNAHYVGVGLFERGLQIAEQGMAYFKGNSDENNNLRFFFDNMLAIGDLYEEIAKAGESKWATYTLRNSYISWAFICAIVLLIVCWLFVMIRPMMKQTHEEQVRALKMFSLVPRKALLIILTRVEEQIETIADEMAAANGGEGTKGSARDLQIGGGHSRAKEVLTRRAHGKGANAHTKYFRKFLLGLILVGCGAIGILVPPLARTYEEIKLAGLLNYAGSRRYFAQAVQMMSIECLVQDRLAWRPKEAEMWYRDRLDTLVTVHTNVIQGIGIEPPAHIPQLYAFTSQYAPCNTACGNRTLGLDAQIDAFIDLAETYWSDLMTGRVVMTPGKIGWPTSDQMFVMMQNLATNLRTFDDIVEEVVIAGNQTAQDIMVVLFAITVVGTVVIYVAVLRVATRQRMTEMDSVVTLLFTLPESVVEDVPEIKRFIESGGMFTDGGGYKSRRKKH</sequence>
<comment type="caution">
    <text evidence="4">The sequence shown here is derived from an EMBL/GenBank/DDBJ whole genome shotgun (WGS) entry which is preliminary data.</text>
</comment>
<keyword evidence="2" id="KW-0472">Membrane</keyword>
<dbReference type="InterPro" id="IPR052994">
    <property type="entry name" value="Tiny_macrocysts_regulators"/>
</dbReference>